<accession>A0A0E9PZU6</accession>
<reference evidence="1" key="2">
    <citation type="journal article" date="2015" name="Fish Shellfish Immunol.">
        <title>Early steps in the European eel (Anguilla anguilla)-Vibrio vulnificus interaction in the gills: Role of the RtxA13 toxin.</title>
        <authorList>
            <person name="Callol A."/>
            <person name="Pajuelo D."/>
            <person name="Ebbesson L."/>
            <person name="Teles M."/>
            <person name="MacKenzie S."/>
            <person name="Amaro C."/>
        </authorList>
    </citation>
    <scope>NUCLEOTIDE SEQUENCE</scope>
</reference>
<dbReference type="EMBL" id="GBXM01099194">
    <property type="protein sequence ID" value="JAH09383.1"/>
    <property type="molecule type" value="Transcribed_RNA"/>
</dbReference>
<organism evidence="1">
    <name type="scientific">Anguilla anguilla</name>
    <name type="common">European freshwater eel</name>
    <name type="synonym">Muraena anguilla</name>
    <dbReference type="NCBI Taxonomy" id="7936"/>
    <lineage>
        <taxon>Eukaryota</taxon>
        <taxon>Metazoa</taxon>
        <taxon>Chordata</taxon>
        <taxon>Craniata</taxon>
        <taxon>Vertebrata</taxon>
        <taxon>Euteleostomi</taxon>
        <taxon>Actinopterygii</taxon>
        <taxon>Neopterygii</taxon>
        <taxon>Teleostei</taxon>
        <taxon>Anguilliformes</taxon>
        <taxon>Anguillidae</taxon>
        <taxon>Anguilla</taxon>
    </lineage>
</organism>
<dbReference type="AlphaFoldDB" id="A0A0E9PZU6"/>
<protein>
    <submittedName>
        <fullName evidence="1">Uncharacterized protein</fullName>
    </submittedName>
</protein>
<evidence type="ECO:0000313" key="1">
    <source>
        <dbReference type="EMBL" id="JAH09383.1"/>
    </source>
</evidence>
<proteinExistence type="predicted"/>
<sequence length="79" mass="9330">MKHGVYLSLESVKMSFVFWKYRPVIPVMNVKMVCSHFRLFHIRLNKPLFFTCIEGDRFNNTLVMVVHPLPLPNLPLTQI</sequence>
<reference evidence="1" key="1">
    <citation type="submission" date="2014-11" db="EMBL/GenBank/DDBJ databases">
        <authorList>
            <person name="Amaro Gonzalez C."/>
        </authorList>
    </citation>
    <scope>NUCLEOTIDE SEQUENCE</scope>
</reference>
<name>A0A0E9PZU6_ANGAN</name>